<proteinExistence type="predicted"/>
<keyword evidence="1" id="KW-0472">Membrane</keyword>
<keyword evidence="3" id="KW-1185">Reference proteome</keyword>
<comment type="caution">
    <text evidence="2">The sequence shown here is derived from an EMBL/GenBank/DDBJ whole genome shotgun (WGS) entry which is preliminary data.</text>
</comment>
<dbReference type="Proteomes" id="UP001595846">
    <property type="component" value="Unassembled WGS sequence"/>
</dbReference>
<feature type="transmembrane region" description="Helical" evidence="1">
    <location>
        <begin position="137"/>
        <end position="163"/>
    </location>
</feature>
<sequence length="297" mass="30910">MRLFSRLKTGFGMARRSGRVLRAHPKLLAFPLLGGLSGIAFVVTLFGSLYATGPLFESPGPALYGALFVAYLVETFVASFFTAALVAATRTAFRGEEPSIRDAIATAWRHKWPLLAWSLVAAIVGVIIRAIEGQDNLVAQLLAGLFAVAWGVMTYFVVPVIVFRNPSVSEMFTESARTFKDTWGESIGAMGAIDIVSFLLALAGAGVGVVTFLLVGGLGTAGLVATAIVGGSAVLLGLLIGKSLSGIAKTALYVYATEDTAPEYFEDMDFGRLGGDDATSSGGGLTGTLGGSGRGRI</sequence>
<protein>
    <submittedName>
        <fullName evidence="2">DUF6159 family protein</fullName>
    </submittedName>
</protein>
<feature type="transmembrane region" description="Helical" evidence="1">
    <location>
        <begin position="114"/>
        <end position="131"/>
    </location>
</feature>
<feature type="transmembrane region" description="Helical" evidence="1">
    <location>
        <begin position="221"/>
        <end position="240"/>
    </location>
</feature>
<dbReference type="InterPro" id="IPR046157">
    <property type="entry name" value="DUF6159"/>
</dbReference>
<feature type="transmembrane region" description="Helical" evidence="1">
    <location>
        <begin position="27"/>
        <end position="51"/>
    </location>
</feature>
<accession>A0ABD5NN72</accession>
<reference evidence="2 3" key="1">
    <citation type="journal article" date="2019" name="Int. J. Syst. Evol. Microbiol.">
        <title>The Global Catalogue of Microorganisms (GCM) 10K type strain sequencing project: providing services to taxonomists for standard genome sequencing and annotation.</title>
        <authorList>
            <consortium name="The Broad Institute Genomics Platform"/>
            <consortium name="The Broad Institute Genome Sequencing Center for Infectious Disease"/>
            <person name="Wu L."/>
            <person name="Ma J."/>
        </authorList>
    </citation>
    <scope>NUCLEOTIDE SEQUENCE [LARGE SCALE GENOMIC DNA]</scope>
    <source>
        <strain evidence="2 3">IBRC-M 10256</strain>
    </source>
</reference>
<evidence type="ECO:0000313" key="2">
    <source>
        <dbReference type="EMBL" id="MFC3958335.1"/>
    </source>
</evidence>
<evidence type="ECO:0000313" key="3">
    <source>
        <dbReference type="Proteomes" id="UP001595846"/>
    </source>
</evidence>
<dbReference type="GeneID" id="73904048"/>
<keyword evidence="1" id="KW-0812">Transmembrane</keyword>
<dbReference type="Pfam" id="PF19656">
    <property type="entry name" value="DUF6159"/>
    <property type="match status" value="1"/>
</dbReference>
<name>A0ABD5NN72_9EURY</name>
<feature type="transmembrane region" description="Helical" evidence="1">
    <location>
        <begin position="63"/>
        <end position="93"/>
    </location>
</feature>
<dbReference type="EMBL" id="JBHSAQ010000003">
    <property type="protein sequence ID" value="MFC3958335.1"/>
    <property type="molecule type" value="Genomic_DNA"/>
</dbReference>
<feature type="transmembrane region" description="Helical" evidence="1">
    <location>
        <begin position="195"/>
        <end position="215"/>
    </location>
</feature>
<evidence type="ECO:0000256" key="1">
    <source>
        <dbReference type="SAM" id="Phobius"/>
    </source>
</evidence>
<gene>
    <name evidence="2" type="ORF">ACFOUR_08130</name>
</gene>
<keyword evidence="1" id="KW-1133">Transmembrane helix</keyword>
<dbReference type="AlphaFoldDB" id="A0ABD5NN72"/>
<organism evidence="2 3">
    <name type="scientific">Halovivax cerinus</name>
    <dbReference type="NCBI Taxonomy" id="1487865"/>
    <lineage>
        <taxon>Archaea</taxon>
        <taxon>Methanobacteriati</taxon>
        <taxon>Methanobacteriota</taxon>
        <taxon>Stenosarchaea group</taxon>
        <taxon>Halobacteria</taxon>
        <taxon>Halobacteriales</taxon>
        <taxon>Natrialbaceae</taxon>
        <taxon>Halovivax</taxon>
    </lineage>
</organism>
<dbReference type="RefSeq" id="WP_256531319.1">
    <property type="nucleotide sequence ID" value="NZ_CP101824.1"/>
</dbReference>